<dbReference type="AlphaFoldDB" id="A0AAV7JZ20"/>
<sequence length="142" mass="15944">MPNSTLQRNSGACFTSLPDPAFTETIDESSDSTYSSNSCNELLQITKAEPFTQGQLNDLVRDLGLSKDASEVLASRLSEHHVLHSEAKITYYRRRDEEFIRYFSEEGGFVFVITFQDFSQQWDCPNPIQISGVHLSTALNGV</sequence>
<gene>
    <name evidence="1" type="ORF">LOD99_3094</name>
</gene>
<reference evidence="1 2" key="1">
    <citation type="journal article" date="2023" name="BMC Biol.">
        <title>The compact genome of the sponge Oopsacas minuta (Hexactinellida) is lacking key metazoan core genes.</title>
        <authorList>
            <person name="Santini S."/>
            <person name="Schenkelaars Q."/>
            <person name="Jourda C."/>
            <person name="Duchesne M."/>
            <person name="Belahbib H."/>
            <person name="Rocher C."/>
            <person name="Selva M."/>
            <person name="Riesgo A."/>
            <person name="Vervoort M."/>
            <person name="Leys S.P."/>
            <person name="Kodjabachian L."/>
            <person name="Le Bivic A."/>
            <person name="Borchiellini C."/>
            <person name="Claverie J.M."/>
            <person name="Renard E."/>
        </authorList>
    </citation>
    <scope>NUCLEOTIDE SEQUENCE [LARGE SCALE GENOMIC DNA]</scope>
    <source>
        <strain evidence="1">SPO-2</strain>
    </source>
</reference>
<name>A0AAV7JZ20_9METZ</name>
<accession>A0AAV7JZ20</accession>
<organism evidence="1 2">
    <name type="scientific">Oopsacas minuta</name>
    <dbReference type="NCBI Taxonomy" id="111878"/>
    <lineage>
        <taxon>Eukaryota</taxon>
        <taxon>Metazoa</taxon>
        <taxon>Porifera</taxon>
        <taxon>Hexactinellida</taxon>
        <taxon>Hexasterophora</taxon>
        <taxon>Lyssacinosida</taxon>
        <taxon>Leucopsacidae</taxon>
        <taxon>Oopsacas</taxon>
    </lineage>
</organism>
<dbReference type="Proteomes" id="UP001165289">
    <property type="component" value="Unassembled WGS sequence"/>
</dbReference>
<keyword evidence="2" id="KW-1185">Reference proteome</keyword>
<proteinExistence type="predicted"/>
<protein>
    <submittedName>
        <fullName evidence="1">Uncharacterized protein</fullName>
    </submittedName>
</protein>
<dbReference type="EMBL" id="JAKMXF010000244">
    <property type="protein sequence ID" value="KAI6653918.1"/>
    <property type="molecule type" value="Genomic_DNA"/>
</dbReference>
<evidence type="ECO:0000313" key="2">
    <source>
        <dbReference type="Proteomes" id="UP001165289"/>
    </source>
</evidence>
<comment type="caution">
    <text evidence="1">The sequence shown here is derived from an EMBL/GenBank/DDBJ whole genome shotgun (WGS) entry which is preliminary data.</text>
</comment>
<evidence type="ECO:0000313" key="1">
    <source>
        <dbReference type="EMBL" id="KAI6653918.1"/>
    </source>
</evidence>